<dbReference type="RefSeq" id="WP_121854089.1">
    <property type="nucleotide sequence ID" value="NZ_CP037952.1"/>
</dbReference>
<organism evidence="2 3">
    <name type="scientific">Parashewanella spongiae</name>
    <dbReference type="NCBI Taxonomy" id="342950"/>
    <lineage>
        <taxon>Bacteria</taxon>
        <taxon>Pseudomonadati</taxon>
        <taxon>Pseudomonadota</taxon>
        <taxon>Gammaproteobacteria</taxon>
        <taxon>Alteromonadales</taxon>
        <taxon>Shewanellaceae</taxon>
        <taxon>Parashewanella</taxon>
    </lineage>
</organism>
<evidence type="ECO:0000256" key="1">
    <source>
        <dbReference type="SAM" id="MobiDB-lite"/>
    </source>
</evidence>
<sequence length="720" mass="80698">MSNVKPSFASVPPLEWDTSSGTFTPLNETQMTHMLSGLPEGNYKDKKMIFIVSSQGGQIKRNIEFNVSNSEERGLNTSLSSTFWKSTEEKQMGIQLGNAYYSSNFRPRLNDTFDDYEVVTAPLTEEENGHTRAESLSVNDASEVLDEVVVAFHERSASGGVHEETVAEIVSNDQETRTSEPIDNRGDSLDTEYHDTELPTNTTEATSIEVSAGGVASDSPTLEQVKSDEDEPEVLSFQGEDEDCEEFEVINMTFDDLIAMNDDPKHSLSEQHLHMFLGGREEFEKQHKKEPALSNIEITQHLDLAAGTSKSENGLLMSTSDSETHSVEQEEKPEVEVINLPGQTLSFQERTTPTSLYIQSLYEPSQLWSSGEALAQELPDNEKNMASSESVESATMVDENISSVEIDAITGIAQYTIARKDGVVTSPSPQKAEEIQDVKHKHKYKYKYKYKLEHKHTHQTNSEVWIEELLKNRLKNHNVDSMKSEDSVGLVMTKRMEASIRKKCGAEHDESMKLQFEKGREIQKAHEKQLVPTKLTVAKLNKWSYVPAARDPLAPKPTLTKAESIATVITLNDVTKRLDFAANNLLILFCDDTWGKHYFNINYGKGHDVSPPIYSLIFNDWRRKALQKTLKIICLVNGDANEAMNLFKRLGVSPGKSGYGEIISMVAEASVVKNILFQKESHEDGDWALRVICDDAAVLNELAEHKELVGINFKGFRLED</sequence>
<evidence type="ECO:0000313" key="2">
    <source>
        <dbReference type="EMBL" id="RJY11488.1"/>
    </source>
</evidence>
<gene>
    <name evidence="2" type="ORF">D5R81_13110</name>
</gene>
<name>A0A3A6TTY2_9GAMM</name>
<dbReference type="AlphaFoldDB" id="A0A3A6TTY2"/>
<feature type="compositionally biased region" description="Polar residues" evidence="1">
    <location>
        <begin position="312"/>
        <end position="321"/>
    </location>
</feature>
<feature type="compositionally biased region" description="Basic and acidic residues" evidence="1">
    <location>
        <begin position="322"/>
        <end position="333"/>
    </location>
</feature>
<protein>
    <submittedName>
        <fullName evidence="2">Uncharacterized protein</fullName>
    </submittedName>
</protein>
<reference evidence="2 3" key="1">
    <citation type="submission" date="2018-09" db="EMBL/GenBank/DDBJ databases">
        <title>Phylogeny of the Shewanellaceae, and recommendation for two new genera, Pseudoshewanella and Parashewanella.</title>
        <authorList>
            <person name="Wang G."/>
        </authorList>
    </citation>
    <scope>NUCLEOTIDE SEQUENCE [LARGE SCALE GENOMIC DNA]</scope>
    <source>
        <strain evidence="2 3">KCTC 22492</strain>
    </source>
</reference>
<dbReference type="Proteomes" id="UP000273022">
    <property type="component" value="Unassembled WGS sequence"/>
</dbReference>
<keyword evidence="3" id="KW-1185">Reference proteome</keyword>
<accession>A0A3A6TTY2</accession>
<proteinExistence type="predicted"/>
<feature type="compositionally biased region" description="Basic and acidic residues" evidence="1">
    <location>
        <begin position="174"/>
        <end position="197"/>
    </location>
</feature>
<feature type="compositionally biased region" description="Polar residues" evidence="1">
    <location>
        <begin position="198"/>
        <end position="209"/>
    </location>
</feature>
<feature type="region of interest" description="Disordered" evidence="1">
    <location>
        <begin position="169"/>
        <end position="233"/>
    </location>
</feature>
<evidence type="ECO:0000313" key="3">
    <source>
        <dbReference type="Proteomes" id="UP000273022"/>
    </source>
</evidence>
<comment type="caution">
    <text evidence="2">The sequence shown here is derived from an EMBL/GenBank/DDBJ whole genome shotgun (WGS) entry which is preliminary data.</text>
</comment>
<dbReference type="EMBL" id="QYYH01000082">
    <property type="protein sequence ID" value="RJY11488.1"/>
    <property type="molecule type" value="Genomic_DNA"/>
</dbReference>
<feature type="region of interest" description="Disordered" evidence="1">
    <location>
        <begin position="312"/>
        <end position="333"/>
    </location>
</feature>